<evidence type="ECO:0000313" key="3">
    <source>
        <dbReference type="Proteomes" id="UP001560573"/>
    </source>
</evidence>
<keyword evidence="3" id="KW-1185">Reference proteome</keyword>
<organism evidence="2 3">
    <name type="scientific">Danxiaibacter flavus</name>
    <dbReference type="NCBI Taxonomy" id="3049108"/>
    <lineage>
        <taxon>Bacteria</taxon>
        <taxon>Pseudomonadati</taxon>
        <taxon>Bacteroidota</taxon>
        <taxon>Chitinophagia</taxon>
        <taxon>Chitinophagales</taxon>
        <taxon>Chitinophagaceae</taxon>
        <taxon>Danxiaibacter</taxon>
    </lineage>
</organism>
<dbReference type="Gene3D" id="2.130.10.10">
    <property type="entry name" value="YVTN repeat-like/Quinoprotein amine dehydrogenase"/>
    <property type="match status" value="1"/>
</dbReference>
<dbReference type="InterPro" id="IPR008928">
    <property type="entry name" value="6-hairpin_glycosidase_sf"/>
</dbReference>
<protein>
    <recommendedName>
        <fullName evidence="4">Two component regulator propeller</fullName>
    </recommendedName>
</protein>
<gene>
    <name evidence="2" type="ORF">QTN47_06890</name>
</gene>
<dbReference type="SUPFAM" id="SSF48208">
    <property type="entry name" value="Six-hairpin glycosidases"/>
    <property type="match status" value="1"/>
</dbReference>
<evidence type="ECO:0008006" key="4">
    <source>
        <dbReference type="Google" id="ProtNLM"/>
    </source>
</evidence>
<dbReference type="SUPFAM" id="SSF63829">
    <property type="entry name" value="Calcium-dependent phosphotriesterase"/>
    <property type="match status" value="1"/>
</dbReference>
<feature type="signal peptide" evidence="1">
    <location>
        <begin position="1"/>
        <end position="21"/>
    </location>
</feature>
<dbReference type="EMBL" id="JAULBC010000002">
    <property type="protein sequence ID" value="MEX6687213.1"/>
    <property type="molecule type" value="Genomic_DNA"/>
</dbReference>
<dbReference type="Proteomes" id="UP001560573">
    <property type="component" value="Unassembled WGS sequence"/>
</dbReference>
<sequence>MKYFILLLLIFSISKQSNGQAEYVNDQPFWQEYHEGYVIDTAAEANDVKHISVNRQQAWIVTSAGVYMKNNNENSWKKVPVDGNNGPVFTVATDVKGITWIGAWNGVYKFQNNSLQLVPGTNGPISVLSNSNEGLYAIGPDGIWLLSNEHFAKLSYNIPRSVRNAVSDGNNGLWIASDVGLYHCYQQQTVCIRQTDLLLSAYIKDVAVSDDNTLWTAGLGGVSVLEKNSHKRFIRPENGCPSIYVNAIHTSPDGSMWIGTDVGLARFYKDGTHSLLFSRRWLMNDHVNDITFDEEGSAWIATSKGVSVIKRRKMTLADKQEFFYSVLMKRHIREPWIAGQCHLNIEGDVNSWIPEDDDNDGEFTSNYLAMESFRYATTKDPQAKKNAEKAFHFLKLLQEVTGTNGFFARSIVPVDWAGRVHDGNRTYNDQQLAAEQVQEPRFKPVQTRWHRSKDGKWLWKGDTSSDEVCGHMMGYFFYYLLAADDKEKQIISKHVGLLVDHLIANNFCLVDIDGKHTRWGVWSPDRLNNDPEWAPDRSQNSMEMLAFLKLAYYMTNDEKYQQQYLTLINKHGYLENMKNIVHQNPAWFVYFDVVLQAYMYPILLTCEKDSTLHNFYQQHMDEWMDKRRNDQNPLVNFFYCFARNKKEEIKASSDFLINTPLDLIDWTVDHTKREDVQIVRSPVLDDAQVNILPPPSIRYVVRWDKNPWAAVNGYPNMEREPVFWLLPYWMGRYLGMIR</sequence>
<name>A0ABV3ZFF6_9BACT</name>
<keyword evidence="1" id="KW-0732">Signal</keyword>
<dbReference type="RefSeq" id="WP_369328617.1">
    <property type="nucleotide sequence ID" value="NZ_JAULBC010000002.1"/>
</dbReference>
<evidence type="ECO:0000313" key="2">
    <source>
        <dbReference type="EMBL" id="MEX6687213.1"/>
    </source>
</evidence>
<proteinExistence type="predicted"/>
<reference evidence="2 3" key="1">
    <citation type="submission" date="2023-07" db="EMBL/GenBank/DDBJ databases">
        <authorList>
            <person name="Lian W.-H."/>
        </authorList>
    </citation>
    <scope>NUCLEOTIDE SEQUENCE [LARGE SCALE GENOMIC DNA]</scope>
    <source>
        <strain evidence="2 3">SYSU DXS3180</strain>
    </source>
</reference>
<accession>A0ABV3ZFF6</accession>
<feature type="chain" id="PRO_5045060601" description="Two component regulator propeller" evidence="1">
    <location>
        <begin position="22"/>
        <end position="738"/>
    </location>
</feature>
<evidence type="ECO:0000256" key="1">
    <source>
        <dbReference type="SAM" id="SignalP"/>
    </source>
</evidence>
<dbReference type="InterPro" id="IPR015943">
    <property type="entry name" value="WD40/YVTN_repeat-like_dom_sf"/>
</dbReference>
<comment type="caution">
    <text evidence="2">The sequence shown here is derived from an EMBL/GenBank/DDBJ whole genome shotgun (WGS) entry which is preliminary data.</text>
</comment>